<gene>
    <name evidence="1" type="ORF">JOC86_000968</name>
</gene>
<dbReference type="PANTHER" id="PTHR34822:SF1">
    <property type="entry name" value="GRPB FAMILY PROTEIN"/>
    <property type="match status" value="1"/>
</dbReference>
<protein>
    <submittedName>
        <fullName evidence="1">GrpB-like predicted nucleotidyltransferase (UPF0157 family)</fullName>
    </submittedName>
</protein>
<comment type="caution">
    <text evidence="1">The sequence shown here is derived from an EMBL/GenBank/DDBJ whole genome shotgun (WGS) entry which is preliminary data.</text>
</comment>
<accession>A0ABS2N997</accession>
<dbReference type="Pfam" id="PF04229">
    <property type="entry name" value="GrpB"/>
    <property type="match status" value="1"/>
</dbReference>
<dbReference type="SUPFAM" id="SSF81301">
    <property type="entry name" value="Nucleotidyltransferase"/>
    <property type="match status" value="1"/>
</dbReference>
<proteinExistence type="predicted"/>
<keyword evidence="2" id="KW-1185">Reference proteome</keyword>
<evidence type="ECO:0000313" key="2">
    <source>
        <dbReference type="Proteomes" id="UP001646157"/>
    </source>
</evidence>
<dbReference type="EMBL" id="JAFBDZ010000001">
    <property type="protein sequence ID" value="MBM7584431.1"/>
    <property type="molecule type" value="Genomic_DNA"/>
</dbReference>
<evidence type="ECO:0000313" key="1">
    <source>
        <dbReference type="EMBL" id="MBM7584431.1"/>
    </source>
</evidence>
<reference evidence="1 2" key="1">
    <citation type="submission" date="2021-01" db="EMBL/GenBank/DDBJ databases">
        <title>Genomic Encyclopedia of Type Strains, Phase IV (KMG-IV): sequencing the most valuable type-strain genomes for metagenomic binning, comparative biology and taxonomic classification.</title>
        <authorList>
            <person name="Goeker M."/>
        </authorList>
    </citation>
    <scope>NUCLEOTIDE SEQUENCE [LARGE SCALE GENOMIC DNA]</scope>
    <source>
        <strain evidence="1 2">DSM 24834</strain>
    </source>
</reference>
<dbReference type="PANTHER" id="PTHR34822">
    <property type="entry name" value="GRPB DOMAIN PROTEIN (AFU_ORTHOLOGUE AFUA_1G01530)"/>
    <property type="match status" value="1"/>
</dbReference>
<dbReference type="Gene3D" id="3.30.460.10">
    <property type="entry name" value="Beta Polymerase, domain 2"/>
    <property type="match status" value="1"/>
</dbReference>
<dbReference type="InterPro" id="IPR043519">
    <property type="entry name" value="NT_sf"/>
</dbReference>
<dbReference type="InterPro" id="IPR007344">
    <property type="entry name" value="GrpB/CoaE"/>
</dbReference>
<dbReference type="Proteomes" id="UP001646157">
    <property type="component" value="Unassembled WGS sequence"/>
</dbReference>
<name>A0ABS2N997_9BACI</name>
<organism evidence="1 2">
    <name type="scientific">Rossellomorea pakistanensis</name>
    <dbReference type="NCBI Taxonomy" id="992288"/>
    <lineage>
        <taxon>Bacteria</taxon>
        <taxon>Bacillati</taxon>
        <taxon>Bacillota</taxon>
        <taxon>Bacilli</taxon>
        <taxon>Bacillales</taxon>
        <taxon>Bacillaceae</taxon>
        <taxon>Rossellomorea</taxon>
    </lineage>
</organism>
<dbReference type="RefSeq" id="WP_205168590.1">
    <property type="nucleotide sequence ID" value="NZ_JAFBDZ010000001.1"/>
</dbReference>
<sequence length="175" mass="20724">MRKVEVLSYQTEWKVRYQNEKKKIRNLLKNVPITTHHIGSTSVEGLAAKPIIDILVELPTLESLNPFIDEFVEEGYVFKGENGIPKRRYFQFEKDGTRLVHLHMYQKGNDEIHRHIAFRDYLREFPNEAKQYGEIKQQLAKQFPSDIAAYINGKHEFVKAMERKALEWYKKNEKG</sequence>